<reference evidence="1" key="1">
    <citation type="submission" date="2019-08" db="EMBL/GenBank/DDBJ databases">
        <authorList>
            <person name="Kucharzyk K."/>
            <person name="Murdoch R.W."/>
            <person name="Higgins S."/>
            <person name="Loffler F."/>
        </authorList>
    </citation>
    <scope>NUCLEOTIDE SEQUENCE</scope>
</reference>
<protein>
    <submittedName>
        <fullName evidence="1">Uncharacterized protein</fullName>
    </submittedName>
</protein>
<proteinExistence type="predicted"/>
<sequence length="57" mass="6290">MNVSGANTSGGSASASIDLMYHYGYNFENMKNIRSFNISGNQLQGMSIQIVSWLQKK</sequence>
<evidence type="ECO:0000313" key="1">
    <source>
        <dbReference type="EMBL" id="MPN33012.1"/>
    </source>
</evidence>
<name>A0A645H3W0_9ZZZZ</name>
<dbReference type="EMBL" id="VSSQ01085308">
    <property type="protein sequence ID" value="MPN33012.1"/>
    <property type="molecule type" value="Genomic_DNA"/>
</dbReference>
<gene>
    <name evidence="1" type="ORF">SDC9_180495</name>
</gene>
<comment type="caution">
    <text evidence="1">The sequence shown here is derived from an EMBL/GenBank/DDBJ whole genome shotgun (WGS) entry which is preliminary data.</text>
</comment>
<accession>A0A645H3W0</accession>
<dbReference type="AlphaFoldDB" id="A0A645H3W0"/>
<organism evidence="1">
    <name type="scientific">bioreactor metagenome</name>
    <dbReference type="NCBI Taxonomy" id="1076179"/>
    <lineage>
        <taxon>unclassified sequences</taxon>
        <taxon>metagenomes</taxon>
        <taxon>ecological metagenomes</taxon>
    </lineage>
</organism>